<dbReference type="InterPro" id="IPR025476">
    <property type="entry name" value="Helitron_helicase-like"/>
</dbReference>
<comment type="cofactor">
    <cofactor evidence="1">
        <name>Mg(2+)</name>
        <dbReference type="ChEBI" id="CHEBI:18420"/>
    </cofactor>
</comment>
<reference evidence="6 7" key="1">
    <citation type="journal article" date="2016" name="PLoS Pathog.">
        <title>Biosynthesis of antibiotic leucinostatins in bio-control fungus Purpureocillium lilacinum and their inhibition on phytophthora revealed by genome mining.</title>
        <authorList>
            <person name="Wang G."/>
            <person name="Liu Z."/>
            <person name="Lin R."/>
            <person name="Li E."/>
            <person name="Mao Z."/>
            <person name="Ling J."/>
            <person name="Yang Y."/>
            <person name="Yin W.B."/>
            <person name="Xie B."/>
        </authorList>
    </citation>
    <scope>NUCLEOTIDE SEQUENCE [LARGE SCALE GENOMIC DNA]</scope>
    <source>
        <strain evidence="6">170</strain>
    </source>
</reference>
<accession>A0A179EVP9</accession>
<dbReference type="Pfam" id="PF20209">
    <property type="entry name" value="DUF6570"/>
    <property type="match status" value="1"/>
</dbReference>
<keyword evidence="1" id="KW-0067">ATP-binding</keyword>
<keyword evidence="7" id="KW-1185">Reference proteome</keyword>
<feature type="domain" description="DUF6570" evidence="5">
    <location>
        <begin position="37"/>
        <end position="146"/>
    </location>
</feature>
<dbReference type="Pfam" id="PF14214">
    <property type="entry name" value="Helitron_like_N"/>
    <property type="match status" value="1"/>
</dbReference>
<keyword evidence="1" id="KW-0227">DNA damage</keyword>
<dbReference type="GO" id="GO:0006310">
    <property type="term" value="P:DNA recombination"/>
    <property type="evidence" value="ECO:0007669"/>
    <property type="project" value="UniProtKB-KW"/>
</dbReference>
<evidence type="ECO:0000259" key="5">
    <source>
        <dbReference type="Pfam" id="PF20209"/>
    </source>
</evidence>
<dbReference type="Gene3D" id="3.40.50.300">
    <property type="entry name" value="P-loop containing nucleotide triphosphate hydrolases"/>
    <property type="match status" value="1"/>
</dbReference>
<dbReference type="PANTHER" id="PTHR47642">
    <property type="entry name" value="ATP-DEPENDENT DNA HELICASE"/>
    <property type="match status" value="1"/>
</dbReference>
<dbReference type="InterPro" id="IPR051055">
    <property type="entry name" value="PIF1_helicase"/>
</dbReference>
<dbReference type="AlphaFoldDB" id="A0A179EVP9"/>
<comment type="similarity">
    <text evidence="1">Belongs to the helicase family.</text>
</comment>
<dbReference type="SUPFAM" id="SSF52540">
    <property type="entry name" value="P-loop containing nucleoside triphosphate hydrolases"/>
    <property type="match status" value="1"/>
</dbReference>
<evidence type="ECO:0000256" key="2">
    <source>
        <dbReference type="SAM" id="MobiDB-lite"/>
    </source>
</evidence>
<dbReference type="EC" id="5.6.2.3" evidence="1"/>
<evidence type="ECO:0000259" key="3">
    <source>
        <dbReference type="Pfam" id="PF05970"/>
    </source>
</evidence>
<evidence type="ECO:0000313" key="7">
    <source>
        <dbReference type="Proteomes" id="UP000078397"/>
    </source>
</evidence>
<feature type="compositionally biased region" description="Acidic residues" evidence="2">
    <location>
        <begin position="830"/>
        <end position="840"/>
    </location>
</feature>
<dbReference type="GO" id="GO:0005524">
    <property type="term" value="F:ATP binding"/>
    <property type="evidence" value="ECO:0007669"/>
    <property type="project" value="UniProtKB-KW"/>
</dbReference>
<dbReference type="GeneID" id="28854288"/>
<evidence type="ECO:0000256" key="1">
    <source>
        <dbReference type="RuleBase" id="RU363044"/>
    </source>
</evidence>
<dbReference type="Proteomes" id="UP000078397">
    <property type="component" value="Unassembled WGS sequence"/>
</dbReference>
<gene>
    <name evidence="6" type="ORF">VFPPC_12398</name>
</gene>
<keyword evidence="1 6" id="KW-0347">Helicase</keyword>
<dbReference type="Pfam" id="PF05970">
    <property type="entry name" value="PIF1"/>
    <property type="match status" value="1"/>
</dbReference>
<name>A0A179EVP9_METCM</name>
<comment type="caution">
    <text evidence="6">The sequence shown here is derived from an EMBL/GenBank/DDBJ whole genome shotgun (WGS) entry which is preliminary data.</text>
</comment>
<dbReference type="GO" id="GO:0043139">
    <property type="term" value="F:5'-3' DNA helicase activity"/>
    <property type="evidence" value="ECO:0007669"/>
    <property type="project" value="UniProtKB-EC"/>
</dbReference>
<dbReference type="OrthoDB" id="4958516at2759"/>
<dbReference type="KEGG" id="pchm:VFPPC_12398"/>
<protein>
    <recommendedName>
        <fullName evidence="1">ATP-dependent DNA helicase</fullName>
        <ecNumber evidence="1">5.6.2.3</ecNumber>
    </recommendedName>
</protein>
<dbReference type="GO" id="GO:0016887">
    <property type="term" value="F:ATP hydrolysis activity"/>
    <property type="evidence" value="ECO:0007669"/>
    <property type="project" value="RHEA"/>
</dbReference>
<dbReference type="STRING" id="1380566.A0A179EVP9"/>
<evidence type="ECO:0000313" key="6">
    <source>
        <dbReference type="EMBL" id="OAQ57271.2"/>
    </source>
</evidence>
<dbReference type="GO" id="GO:0006281">
    <property type="term" value="P:DNA repair"/>
    <property type="evidence" value="ECO:0007669"/>
    <property type="project" value="UniProtKB-KW"/>
</dbReference>
<keyword evidence="1" id="KW-0233">DNA recombination</keyword>
<dbReference type="GO" id="GO:0000723">
    <property type="term" value="P:telomere maintenance"/>
    <property type="evidence" value="ECO:0007669"/>
    <property type="project" value="InterPro"/>
</dbReference>
<feature type="region of interest" description="Disordered" evidence="2">
    <location>
        <begin position="815"/>
        <end position="844"/>
    </location>
</feature>
<dbReference type="RefSeq" id="XP_022283865.1">
    <property type="nucleotide sequence ID" value="XM_022428829.1"/>
</dbReference>
<keyword evidence="1" id="KW-0547">Nucleotide-binding</keyword>
<evidence type="ECO:0000259" key="4">
    <source>
        <dbReference type="Pfam" id="PF14214"/>
    </source>
</evidence>
<organism evidence="6 7">
    <name type="scientific">Pochonia chlamydosporia 170</name>
    <dbReference type="NCBI Taxonomy" id="1380566"/>
    <lineage>
        <taxon>Eukaryota</taxon>
        <taxon>Fungi</taxon>
        <taxon>Dikarya</taxon>
        <taxon>Ascomycota</taxon>
        <taxon>Pezizomycotina</taxon>
        <taxon>Sordariomycetes</taxon>
        <taxon>Hypocreomycetidae</taxon>
        <taxon>Hypocreales</taxon>
        <taxon>Clavicipitaceae</taxon>
        <taxon>Pochonia</taxon>
    </lineage>
</organism>
<dbReference type="InterPro" id="IPR027417">
    <property type="entry name" value="P-loop_NTPase"/>
</dbReference>
<keyword evidence="1" id="KW-0234">DNA repair</keyword>
<dbReference type="InterPro" id="IPR010285">
    <property type="entry name" value="DNA_helicase_pif1-like_DEAD"/>
</dbReference>
<comment type="catalytic activity">
    <reaction evidence="1">
        <text>ATP + H2O = ADP + phosphate + H(+)</text>
        <dbReference type="Rhea" id="RHEA:13065"/>
        <dbReference type="ChEBI" id="CHEBI:15377"/>
        <dbReference type="ChEBI" id="CHEBI:15378"/>
        <dbReference type="ChEBI" id="CHEBI:30616"/>
        <dbReference type="ChEBI" id="CHEBI:43474"/>
        <dbReference type="ChEBI" id="CHEBI:456216"/>
        <dbReference type="EC" id="5.6.2.3"/>
    </reaction>
</comment>
<keyword evidence="1" id="KW-0378">Hydrolase</keyword>
<dbReference type="InterPro" id="IPR046700">
    <property type="entry name" value="DUF6570"/>
</dbReference>
<feature type="domain" description="Helitron helicase-like" evidence="4">
    <location>
        <begin position="267"/>
        <end position="458"/>
    </location>
</feature>
<dbReference type="EMBL" id="LSBJ02000029">
    <property type="protein sequence ID" value="OAQ57271.2"/>
    <property type="molecule type" value="Genomic_DNA"/>
</dbReference>
<proteinExistence type="inferred from homology"/>
<sequence>MDQVKMETCTRCKERWFAMDLKAEVCHACFLRDKGSKTPFLMSAENEMDPGDIPAHLPELTQVEEMIIARSHVQMMVHRYRGHQYHYSGHCVNIVVLRPSDRVVDRDPRYRRQFRSDFRVRKGRVITWLRFLKDHHPDYRYITVYLDRINALPVDEDVSSSFASIIDPDPGDEVPDQLISADLPPPNSQSMVPNLDITTTETGLIVQGITGRKLPPPGLPAPSIRMTPMDEASGRDRIFAMAFPTLYPTGRADFNTPRLRKVDLNDYARHLMCFHDGRFGQHPRWRFLIFNILMRRKANSSARFYVSKASGLKDLGRDELGNALLADDGLLPQIVRQGSQLTGTRPFWRNKSNGLHAHARFLSPSMSPVFVTLSAADMQWQDLHRHFPGSAGLATADDRTRRTFIWDGVQRNPHIVAHYLAIRLRAFTEHVLRPLLGFTDSWDRFEWQARGSGHSHGLFWIPAAPPLDQETDESRAKFARYWGSLITAWNPDQSRLPDARNPASLAPADVANTADQFAAFLNRLQMHSACRAPYCLRAKKGEDTPTCRFFFPRPLFTAPVVTKAINHKAWLFSPARNQGTLNQCAPALTMGWMANTDIQPPTSLRAVLSYIGKYVSKPEKSSTSYTELQAQVLPFMNDRAPLLSFVSKMLNKLIGERDWSAQEISHILLQLPVQKSSRMLVGLDCRPDNIQRDLIVLESGEVTAQRLVLRRYQDRLADTKHGDAALIDLSLFDCLRHWDWLTWKVRPRASPRVINYYPRYLNDPESPGYSDYCRVRLMLHHPFVDWDDLLMVDGRVYGSYIDAFRACRRSHAHPEDFYTHPDPESGASDAESDEDPEEQAEDHPLADFEAFARRRTHEDFTRVDLLDSLGSREKDRDYNWSSHVGRYDISPDIWDRVKAENPIAQVVAMDSSPLPLNREQRMVYDAVVSQYSQELALDAPVPRQLLLNVDGVAGSGKTFTLLKTCARIQELALEAGRQNPVFRAAPTGIAAFNIIGKTLHSLLRLPVKGKKSDLSVATLQSLQALFRDCRFLIVDEKSMVDIKMLSLIDDRLRVILPATSHLPFGGVNVLLCGDFFQLPPVGGQPLYSLRHSHIDAIKGHQLYRAFDRTIRLIQVMRQQGEDDISTKFRRALGDLRISQLSKESWELLCTRIANRLSPHEVAAFDSALRLYFTTEEVRQTNFDKLANTYKPVKKILASHKGRGAAKATEDEADNL</sequence>
<feature type="domain" description="DNA helicase Pif1-like DEAD-box helicase" evidence="3">
    <location>
        <begin position="916"/>
        <end position="1122"/>
    </location>
</feature>